<feature type="signal peptide" evidence="1">
    <location>
        <begin position="1"/>
        <end position="19"/>
    </location>
</feature>
<organism evidence="2 3">
    <name type="scientific">Zoarces viviparus</name>
    <name type="common">Viviparous eelpout</name>
    <name type="synonym">Blennius viviparus</name>
    <dbReference type="NCBI Taxonomy" id="48416"/>
    <lineage>
        <taxon>Eukaryota</taxon>
        <taxon>Metazoa</taxon>
        <taxon>Chordata</taxon>
        <taxon>Craniata</taxon>
        <taxon>Vertebrata</taxon>
        <taxon>Euteleostomi</taxon>
        <taxon>Actinopterygii</taxon>
        <taxon>Neopterygii</taxon>
        <taxon>Teleostei</taxon>
        <taxon>Neoteleostei</taxon>
        <taxon>Acanthomorphata</taxon>
        <taxon>Eupercaria</taxon>
        <taxon>Perciformes</taxon>
        <taxon>Cottioidei</taxon>
        <taxon>Zoarcales</taxon>
        <taxon>Zoarcidae</taxon>
        <taxon>Zoarcinae</taxon>
        <taxon>Zoarces</taxon>
    </lineage>
</organism>
<dbReference type="AlphaFoldDB" id="A0AAW1EQY7"/>
<evidence type="ECO:0000313" key="2">
    <source>
        <dbReference type="EMBL" id="KAK9524470.1"/>
    </source>
</evidence>
<dbReference type="Proteomes" id="UP001488805">
    <property type="component" value="Unassembled WGS sequence"/>
</dbReference>
<comment type="caution">
    <text evidence="2">The sequence shown here is derived from an EMBL/GenBank/DDBJ whole genome shotgun (WGS) entry which is preliminary data.</text>
</comment>
<gene>
    <name evidence="2" type="ORF">VZT92_016863</name>
</gene>
<reference evidence="2 3" key="1">
    <citation type="journal article" date="2024" name="Genome Biol. Evol.">
        <title>Chromosome-level genome assembly of the viviparous eelpout Zoarces viviparus.</title>
        <authorList>
            <person name="Fuhrmann N."/>
            <person name="Brasseur M.V."/>
            <person name="Bakowski C.E."/>
            <person name="Podsiadlowski L."/>
            <person name="Prost S."/>
            <person name="Krehenwinkel H."/>
            <person name="Mayer C."/>
        </authorList>
    </citation>
    <scope>NUCLEOTIDE SEQUENCE [LARGE SCALE GENOMIC DNA]</scope>
    <source>
        <strain evidence="2">NO-MEL_2022_Ind0_liver</strain>
    </source>
</reference>
<name>A0AAW1EQY7_ZOAVI</name>
<dbReference type="EMBL" id="JBCEZU010000145">
    <property type="protein sequence ID" value="KAK9524470.1"/>
    <property type="molecule type" value="Genomic_DNA"/>
</dbReference>
<accession>A0AAW1EQY7</accession>
<keyword evidence="3" id="KW-1185">Reference proteome</keyword>
<evidence type="ECO:0008006" key="4">
    <source>
        <dbReference type="Google" id="ProtNLM"/>
    </source>
</evidence>
<protein>
    <recommendedName>
        <fullName evidence="4">Secreted protein</fullName>
    </recommendedName>
</protein>
<evidence type="ECO:0000256" key="1">
    <source>
        <dbReference type="SAM" id="SignalP"/>
    </source>
</evidence>
<keyword evidence="1" id="KW-0732">Signal</keyword>
<sequence length="96" mass="11192">MLLRRLRLLLCWLVNTTHSFDAWMSRNRTSLSVGQRYFLSKSLLLGSFVQPSRLPGFFNNVIGLVDPQQLIPPRFCDGAQLEERLDEEPETFFTLF</sequence>
<proteinExistence type="predicted"/>
<feature type="chain" id="PRO_5043463608" description="Secreted protein" evidence="1">
    <location>
        <begin position="20"/>
        <end position="96"/>
    </location>
</feature>
<evidence type="ECO:0000313" key="3">
    <source>
        <dbReference type="Proteomes" id="UP001488805"/>
    </source>
</evidence>